<dbReference type="PANTHER" id="PTHR16007">
    <property type="entry name" value="EPIDIDYMAL MEMBRANE PROTEIN E9-RELATED"/>
    <property type="match status" value="1"/>
</dbReference>
<feature type="transmembrane region" description="Helical" evidence="6">
    <location>
        <begin position="217"/>
        <end position="247"/>
    </location>
</feature>
<evidence type="ECO:0000256" key="4">
    <source>
        <dbReference type="ARBA" id="ARBA00022989"/>
    </source>
</evidence>
<keyword evidence="4 6" id="KW-1133">Transmembrane helix</keyword>
<dbReference type="Pfam" id="PF04819">
    <property type="entry name" value="DUF716"/>
    <property type="match status" value="1"/>
</dbReference>
<evidence type="ECO:0000313" key="7">
    <source>
        <dbReference type="Ensembl" id="ENSCWAP00000017766.1"/>
    </source>
</evidence>
<name>A0A8C3WKR1_9CETA</name>
<comment type="subcellular location">
    <subcellularLocation>
        <location evidence="1">Membrane</location>
        <topology evidence="1">Multi-pass membrane protein</topology>
    </subcellularLocation>
</comment>
<feature type="transmembrane region" description="Helical" evidence="6">
    <location>
        <begin position="151"/>
        <end position="173"/>
    </location>
</feature>
<evidence type="ECO:0000313" key="8">
    <source>
        <dbReference type="Proteomes" id="UP000694540"/>
    </source>
</evidence>
<evidence type="ECO:0000256" key="1">
    <source>
        <dbReference type="ARBA" id="ARBA00004141"/>
    </source>
</evidence>
<dbReference type="PANTHER" id="PTHR16007:SF21">
    <property type="entry name" value="TRANSMEMBRANE PROTEIN 45A"/>
    <property type="match status" value="1"/>
</dbReference>
<feature type="transmembrane region" description="Helical" evidence="6">
    <location>
        <begin position="51"/>
        <end position="70"/>
    </location>
</feature>
<protein>
    <submittedName>
        <fullName evidence="7">Transmembrane protein 45A</fullName>
    </submittedName>
</protein>
<dbReference type="GeneTree" id="ENSGT00940000155530"/>
<reference evidence="7" key="2">
    <citation type="submission" date="2025-09" db="UniProtKB">
        <authorList>
            <consortium name="Ensembl"/>
        </authorList>
    </citation>
    <scope>IDENTIFICATION</scope>
</reference>
<sequence length="275" mass="31702">MGNFKGHALPGTFFYIMGIWWATKSIMKYAFKKHKRTSYLGSKALLHRIEILEGTVLFGMAVIGMLGEQFNPGGPFLTLYDYKKGHWVQLLGWHHFTMYFFFGLVGVTNILCSTIRSLPASLAKIMFSNAFFVETFIFYNHTHGREMLDVYVHELLVLVTFLTGLVAFTEIFVRTNIAVELLRSSFVLLQGSWFWQIGFVLYPLSGGPAWDSVDHDNIMFLTVCFCWHYVLAIIIIGAIYAFVTWLVKSRFKRFFSSEVGLLKNAEREQESEEEM</sequence>
<organism evidence="7 8">
    <name type="scientific">Catagonus wagneri</name>
    <name type="common">Chacoan peccary</name>
    <dbReference type="NCBI Taxonomy" id="51154"/>
    <lineage>
        <taxon>Eukaryota</taxon>
        <taxon>Metazoa</taxon>
        <taxon>Chordata</taxon>
        <taxon>Craniata</taxon>
        <taxon>Vertebrata</taxon>
        <taxon>Euteleostomi</taxon>
        <taxon>Mammalia</taxon>
        <taxon>Eutheria</taxon>
        <taxon>Laurasiatheria</taxon>
        <taxon>Artiodactyla</taxon>
        <taxon>Suina</taxon>
        <taxon>Tayassuidae</taxon>
        <taxon>Catagonus</taxon>
    </lineage>
</organism>
<accession>A0A8C3WKR1</accession>
<keyword evidence="5 6" id="KW-0472">Membrane</keyword>
<dbReference type="Ensembl" id="ENSCWAT00000019274.1">
    <property type="protein sequence ID" value="ENSCWAP00000017766.1"/>
    <property type="gene ID" value="ENSCWAG00000013689.1"/>
</dbReference>
<evidence type="ECO:0000256" key="3">
    <source>
        <dbReference type="ARBA" id="ARBA00022692"/>
    </source>
</evidence>
<dbReference type="InterPro" id="IPR006904">
    <property type="entry name" value="DUF716"/>
</dbReference>
<dbReference type="InterPro" id="IPR042127">
    <property type="entry name" value="TMEM45"/>
</dbReference>
<evidence type="ECO:0000256" key="2">
    <source>
        <dbReference type="ARBA" id="ARBA00006948"/>
    </source>
</evidence>
<proteinExistence type="inferred from homology"/>
<dbReference type="AlphaFoldDB" id="A0A8C3WKR1"/>
<dbReference type="GO" id="GO:0016020">
    <property type="term" value="C:membrane"/>
    <property type="evidence" value="ECO:0007669"/>
    <property type="project" value="UniProtKB-SubCell"/>
</dbReference>
<dbReference type="Proteomes" id="UP000694540">
    <property type="component" value="Unplaced"/>
</dbReference>
<keyword evidence="3 6" id="KW-0812">Transmembrane</keyword>
<evidence type="ECO:0000256" key="5">
    <source>
        <dbReference type="ARBA" id="ARBA00023136"/>
    </source>
</evidence>
<feature type="transmembrane region" description="Helical" evidence="6">
    <location>
        <begin position="122"/>
        <end position="139"/>
    </location>
</feature>
<feature type="transmembrane region" description="Helical" evidence="6">
    <location>
        <begin position="185"/>
        <end position="205"/>
    </location>
</feature>
<gene>
    <name evidence="7" type="primary">TMEM45A</name>
</gene>
<feature type="transmembrane region" description="Helical" evidence="6">
    <location>
        <begin position="90"/>
        <end position="110"/>
    </location>
</feature>
<keyword evidence="8" id="KW-1185">Reference proteome</keyword>
<reference evidence="7" key="1">
    <citation type="submission" date="2025-08" db="UniProtKB">
        <authorList>
            <consortium name="Ensembl"/>
        </authorList>
    </citation>
    <scope>IDENTIFICATION</scope>
</reference>
<evidence type="ECO:0000256" key="6">
    <source>
        <dbReference type="SAM" id="Phobius"/>
    </source>
</evidence>
<feature type="transmembrane region" description="Helical" evidence="6">
    <location>
        <begin position="12"/>
        <end position="31"/>
    </location>
</feature>
<comment type="similarity">
    <text evidence="2">Belongs to the TMEM45 family.</text>
</comment>